<dbReference type="InterPro" id="IPR010625">
    <property type="entry name" value="CHCH"/>
</dbReference>
<dbReference type="GO" id="GO:0005634">
    <property type="term" value="C:nucleus"/>
    <property type="evidence" value="ECO:0007669"/>
    <property type="project" value="TreeGrafter"/>
</dbReference>
<comment type="caution">
    <text evidence="4">The sequence shown here is derived from an EMBL/GenBank/DDBJ whole genome shotgun (WGS) entry which is preliminary data.</text>
</comment>
<dbReference type="InterPro" id="IPR009069">
    <property type="entry name" value="Cys_alpha_HP_mot_SF"/>
</dbReference>
<dbReference type="EMBL" id="BDGG01000012">
    <property type="protein sequence ID" value="GAV05774.1"/>
    <property type="molecule type" value="Genomic_DNA"/>
</dbReference>
<dbReference type="GO" id="GO:0005739">
    <property type="term" value="C:mitochondrion"/>
    <property type="evidence" value="ECO:0007669"/>
    <property type="project" value="TreeGrafter"/>
</dbReference>
<reference evidence="4 5" key="1">
    <citation type="journal article" date="2016" name="Nat. Commun.">
        <title>Extremotolerant tardigrade genome and improved radiotolerance of human cultured cells by tardigrade-unique protein.</title>
        <authorList>
            <person name="Hashimoto T."/>
            <person name="Horikawa D.D."/>
            <person name="Saito Y."/>
            <person name="Kuwahara H."/>
            <person name="Kozuka-Hata H."/>
            <person name="Shin-I T."/>
            <person name="Minakuchi Y."/>
            <person name="Ohishi K."/>
            <person name="Motoyama A."/>
            <person name="Aizu T."/>
            <person name="Enomoto A."/>
            <person name="Kondo K."/>
            <person name="Tanaka S."/>
            <person name="Hara Y."/>
            <person name="Koshikawa S."/>
            <person name="Sagara H."/>
            <person name="Miura T."/>
            <person name="Yokobori S."/>
            <person name="Miyagawa K."/>
            <person name="Suzuki Y."/>
            <person name="Kubo T."/>
            <person name="Oyama M."/>
            <person name="Kohara Y."/>
            <person name="Fujiyama A."/>
            <person name="Arakawa K."/>
            <person name="Katayama T."/>
            <person name="Toyoda A."/>
            <person name="Kunieda T."/>
        </authorList>
    </citation>
    <scope>NUCLEOTIDE SEQUENCE [LARGE SCALE GENOMIC DNA]</scope>
    <source>
        <strain evidence="4 5">YOKOZUNA-1</strain>
    </source>
</reference>
<protein>
    <recommendedName>
        <fullName evidence="3">CHCH domain-containing protein</fullName>
    </recommendedName>
</protein>
<dbReference type="AlphaFoldDB" id="A0A1D1W326"/>
<feature type="compositionally biased region" description="Low complexity" evidence="2">
    <location>
        <begin position="117"/>
        <end position="129"/>
    </location>
</feature>
<gene>
    <name evidence="4" type="primary">RvY_15852-1</name>
    <name evidence="4" type="synonym">RvY_15852.1</name>
    <name evidence="4" type="ORF">RvY_15852</name>
</gene>
<dbReference type="PANTHER" id="PTHR13523">
    <property type="entry name" value="COILED-COIL-HELIX-COILED-COIL-HELIX DOMAIN CONTAINING 2/NUR77"/>
    <property type="match status" value="1"/>
</dbReference>
<sequence length="171" mass="17590">MPRRGGGGSGRSSSPMSSAPRRSMTTAAPARAAPPPMAPVPHRPAPAAPMAAPAQQGPGMMGQIASTAIGVGIGSAVGHTIGHMMTGGSRGHEQEAPATQQAQDTQMAGQNYGGQQGYYQSGAQQQQGGSPCELEMKQFIECAQNNSSDISLCTGFNELLKSCKKQYGMQQ</sequence>
<evidence type="ECO:0000313" key="5">
    <source>
        <dbReference type="Proteomes" id="UP000186922"/>
    </source>
</evidence>
<dbReference type="SUPFAM" id="SSF47072">
    <property type="entry name" value="Cysteine alpha-hairpin motif"/>
    <property type="match status" value="1"/>
</dbReference>
<dbReference type="Proteomes" id="UP000186922">
    <property type="component" value="Unassembled WGS sequence"/>
</dbReference>
<evidence type="ECO:0000256" key="1">
    <source>
        <dbReference type="ARBA" id="ARBA00023157"/>
    </source>
</evidence>
<feature type="compositionally biased region" description="Pro residues" evidence="2">
    <location>
        <begin position="32"/>
        <end position="47"/>
    </location>
</feature>
<evidence type="ECO:0000313" key="4">
    <source>
        <dbReference type="EMBL" id="GAV05774.1"/>
    </source>
</evidence>
<feature type="compositionally biased region" description="Polar residues" evidence="2">
    <location>
        <begin position="97"/>
        <end position="107"/>
    </location>
</feature>
<keyword evidence="1" id="KW-1015">Disulfide bond</keyword>
<accession>A0A1D1W326</accession>
<dbReference type="GO" id="GO:0007005">
    <property type="term" value="P:mitochondrion organization"/>
    <property type="evidence" value="ECO:0007669"/>
    <property type="project" value="InterPro"/>
</dbReference>
<feature type="domain" description="CHCH" evidence="3">
    <location>
        <begin position="132"/>
        <end position="166"/>
    </location>
</feature>
<dbReference type="Pfam" id="PF06747">
    <property type="entry name" value="CHCH"/>
    <property type="match status" value="1"/>
</dbReference>
<feature type="region of interest" description="Disordered" evidence="2">
    <location>
        <begin position="1"/>
        <end position="59"/>
    </location>
</feature>
<evidence type="ECO:0000256" key="2">
    <source>
        <dbReference type="SAM" id="MobiDB-lite"/>
    </source>
</evidence>
<name>A0A1D1W326_RAMVA</name>
<evidence type="ECO:0000259" key="3">
    <source>
        <dbReference type="Pfam" id="PF06747"/>
    </source>
</evidence>
<dbReference type="PROSITE" id="PS51808">
    <property type="entry name" value="CHCH"/>
    <property type="match status" value="1"/>
</dbReference>
<dbReference type="OrthoDB" id="1106148at2759"/>
<organism evidence="4 5">
    <name type="scientific">Ramazzottius varieornatus</name>
    <name type="common">Water bear</name>
    <name type="synonym">Tardigrade</name>
    <dbReference type="NCBI Taxonomy" id="947166"/>
    <lineage>
        <taxon>Eukaryota</taxon>
        <taxon>Metazoa</taxon>
        <taxon>Ecdysozoa</taxon>
        <taxon>Tardigrada</taxon>
        <taxon>Eutardigrada</taxon>
        <taxon>Parachela</taxon>
        <taxon>Hypsibioidea</taxon>
        <taxon>Ramazzottiidae</taxon>
        <taxon>Ramazzottius</taxon>
    </lineage>
</organism>
<dbReference type="STRING" id="947166.A0A1D1W326"/>
<keyword evidence="5" id="KW-1185">Reference proteome</keyword>
<feature type="compositionally biased region" description="Gly residues" evidence="2">
    <location>
        <begin position="1"/>
        <end position="10"/>
    </location>
</feature>
<dbReference type="InterPro" id="IPR055304">
    <property type="entry name" value="CHCHD2/10-like"/>
</dbReference>
<proteinExistence type="predicted"/>
<feature type="compositionally biased region" description="Low complexity" evidence="2">
    <location>
        <begin position="11"/>
        <end position="31"/>
    </location>
</feature>
<dbReference type="PANTHER" id="PTHR13523:SF2">
    <property type="entry name" value="COILED-COIL-HELIX-COILED-COIL-HELIX DOMAIN CONTAINING 2, ISOFORM A-RELATED"/>
    <property type="match status" value="1"/>
</dbReference>
<feature type="region of interest" description="Disordered" evidence="2">
    <location>
        <begin position="81"/>
        <end position="129"/>
    </location>
</feature>